<keyword evidence="1" id="KW-0547">Nucleotide-binding</keyword>
<evidence type="ECO:0000256" key="2">
    <source>
        <dbReference type="ARBA" id="ARBA00022840"/>
    </source>
</evidence>
<protein>
    <submittedName>
        <fullName evidence="3">Heat shock protein</fullName>
    </submittedName>
</protein>
<evidence type="ECO:0000256" key="1">
    <source>
        <dbReference type="ARBA" id="ARBA00022741"/>
    </source>
</evidence>
<keyword evidence="4" id="KW-1185">Reference proteome</keyword>
<feature type="non-terminal residue" evidence="3">
    <location>
        <position position="189"/>
    </location>
</feature>
<accession>X6MTQ5</accession>
<keyword evidence="3" id="KW-0346">Stress response</keyword>
<dbReference type="Proteomes" id="UP000023152">
    <property type="component" value="Unassembled WGS sequence"/>
</dbReference>
<dbReference type="FunFam" id="3.30.30.30:FF:000005">
    <property type="entry name" value="Heat shock protein ssb1"/>
    <property type="match status" value="1"/>
</dbReference>
<name>X6MTQ5_RETFI</name>
<dbReference type="SUPFAM" id="SSF53067">
    <property type="entry name" value="Actin-like ATPase domain"/>
    <property type="match status" value="1"/>
</dbReference>
<dbReference type="InterPro" id="IPR043129">
    <property type="entry name" value="ATPase_NBD"/>
</dbReference>
<comment type="caution">
    <text evidence="3">The sequence shown here is derived from an EMBL/GenBank/DDBJ whole genome shotgun (WGS) entry which is preliminary data.</text>
</comment>
<sequence>MVTVRKSFKFQCQQQGLLILKNAKNSTQAKLKTSFTFGGRIWKDFGKKKKKKLEQRRLPAKNQATENPTNTIFESKRLIGRKFNEEVVQRDINRWPFRVIATKDNLNTSSSSLLVTAESNEERMEELPSFKNKPAFQVEWQSETHIFHPEQIAAMILAEMKSIAEAFLKEPVKNAVITVPAYFNDSQRQ</sequence>
<dbReference type="Gene3D" id="3.30.30.30">
    <property type="match status" value="1"/>
</dbReference>
<evidence type="ECO:0000313" key="4">
    <source>
        <dbReference type="Proteomes" id="UP000023152"/>
    </source>
</evidence>
<dbReference type="EMBL" id="ASPP01017061">
    <property type="protein sequence ID" value="ETO17229.1"/>
    <property type="molecule type" value="Genomic_DNA"/>
</dbReference>
<dbReference type="Gene3D" id="3.30.420.40">
    <property type="match status" value="1"/>
</dbReference>
<dbReference type="GO" id="GO:0005524">
    <property type="term" value="F:ATP binding"/>
    <property type="evidence" value="ECO:0007669"/>
    <property type="project" value="UniProtKB-KW"/>
</dbReference>
<reference evidence="3 4" key="1">
    <citation type="journal article" date="2013" name="Curr. Biol.">
        <title>The Genome of the Foraminiferan Reticulomyxa filosa.</title>
        <authorList>
            <person name="Glockner G."/>
            <person name="Hulsmann N."/>
            <person name="Schleicher M."/>
            <person name="Noegel A.A."/>
            <person name="Eichinger L."/>
            <person name="Gallinger C."/>
            <person name="Pawlowski J."/>
            <person name="Sierra R."/>
            <person name="Euteneuer U."/>
            <person name="Pillet L."/>
            <person name="Moustafa A."/>
            <person name="Platzer M."/>
            <person name="Groth M."/>
            <person name="Szafranski K."/>
            <person name="Schliwa M."/>
        </authorList>
    </citation>
    <scope>NUCLEOTIDE SEQUENCE [LARGE SCALE GENOMIC DNA]</scope>
</reference>
<keyword evidence="2" id="KW-0067">ATP-binding</keyword>
<dbReference type="OrthoDB" id="2401965at2759"/>
<dbReference type="Pfam" id="PF00012">
    <property type="entry name" value="HSP70"/>
    <property type="match status" value="2"/>
</dbReference>
<dbReference type="PANTHER" id="PTHR19375">
    <property type="entry name" value="HEAT SHOCK PROTEIN 70KDA"/>
    <property type="match status" value="1"/>
</dbReference>
<dbReference type="AlphaFoldDB" id="X6MTQ5"/>
<dbReference type="InterPro" id="IPR013126">
    <property type="entry name" value="Hsp_70_fam"/>
</dbReference>
<organism evidence="3 4">
    <name type="scientific">Reticulomyxa filosa</name>
    <dbReference type="NCBI Taxonomy" id="46433"/>
    <lineage>
        <taxon>Eukaryota</taxon>
        <taxon>Sar</taxon>
        <taxon>Rhizaria</taxon>
        <taxon>Retaria</taxon>
        <taxon>Foraminifera</taxon>
        <taxon>Monothalamids</taxon>
        <taxon>Reticulomyxidae</taxon>
        <taxon>Reticulomyxa</taxon>
    </lineage>
</organism>
<proteinExistence type="predicted"/>
<evidence type="ECO:0000313" key="3">
    <source>
        <dbReference type="EMBL" id="ETO17229.1"/>
    </source>
</evidence>
<dbReference type="GO" id="GO:0140662">
    <property type="term" value="F:ATP-dependent protein folding chaperone"/>
    <property type="evidence" value="ECO:0007669"/>
    <property type="project" value="InterPro"/>
</dbReference>
<gene>
    <name evidence="3" type="ORF">RFI_20099</name>
</gene>